<keyword evidence="1" id="KW-0175">Coiled coil</keyword>
<feature type="coiled-coil region" evidence="1">
    <location>
        <begin position="49"/>
        <end position="108"/>
    </location>
</feature>
<evidence type="ECO:0000313" key="3">
    <source>
        <dbReference type="Proteomes" id="UP000650833"/>
    </source>
</evidence>
<organism evidence="2 3">
    <name type="scientific">Mucor plumbeus</name>
    <dbReference type="NCBI Taxonomy" id="97098"/>
    <lineage>
        <taxon>Eukaryota</taxon>
        <taxon>Fungi</taxon>
        <taxon>Fungi incertae sedis</taxon>
        <taxon>Mucoromycota</taxon>
        <taxon>Mucoromycotina</taxon>
        <taxon>Mucoromycetes</taxon>
        <taxon>Mucorales</taxon>
        <taxon>Mucorineae</taxon>
        <taxon>Mucoraceae</taxon>
        <taxon>Mucor</taxon>
    </lineage>
</organism>
<dbReference type="Proteomes" id="UP000650833">
    <property type="component" value="Unassembled WGS sequence"/>
</dbReference>
<name>A0A8H7UQX3_9FUNG</name>
<proteinExistence type="predicted"/>
<protein>
    <submittedName>
        <fullName evidence="2">Uncharacterized protein</fullName>
    </submittedName>
</protein>
<dbReference type="EMBL" id="JAEPRC010000741">
    <property type="protein sequence ID" value="KAG2192290.1"/>
    <property type="molecule type" value="Genomic_DNA"/>
</dbReference>
<comment type="caution">
    <text evidence="2">The sequence shown here is derived from an EMBL/GenBank/DDBJ whole genome shotgun (WGS) entry which is preliminary data.</text>
</comment>
<evidence type="ECO:0000256" key="1">
    <source>
        <dbReference type="SAM" id="Coils"/>
    </source>
</evidence>
<gene>
    <name evidence="2" type="ORF">INT46_009363</name>
</gene>
<sequence>MPLLSWSFCSTSSSPIISVNTPSYSDNPSLRSIPSYQTDLIRDPNNEELKSLQDQINLLSKKLVFAEQTLYEWKTEFYDLQNRFQDTLNEHSTTIEELKHTRRMLQESEHVRSRWFMKNPSSIALNHQPKEELDTEDHKSVNKASLRSLSKIKVLRFFKAQA</sequence>
<reference evidence="2" key="1">
    <citation type="submission" date="2020-12" db="EMBL/GenBank/DDBJ databases">
        <title>Metabolic potential, ecology and presence of endohyphal bacteria is reflected in genomic diversity of Mucoromycotina.</title>
        <authorList>
            <person name="Muszewska A."/>
            <person name="Okrasinska A."/>
            <person name="Steczkiewicz K."/>
            <person name="Drgas O."/>
            <person name="Orlowska M."/>
            <person name="Perlinska-Lenart U."/>
            <person name="Aleksandrzak-Piekarczyk T."/>
            <person name="Szatraj K."/>
            <person name="Zielenkiewicz U."/>
            <person name="Pilsyk S."/>
            <person name="Malc E."/>
            <person name="Mieczkowski P."/>
            <person name="Kruszewska J.S."/>
            <person name="Biernat P."/>
            <person name="Pawlowska J."/>
        </authorList>
    </citation>
    <scope>NUCLEOTIDE SEQUENCE</scope>
    <source>
        <strain evidence="2">CBS 226.32</strain>
    </source>
</reference>
<accession>A0A8H7UQX3</accession>
<keyword evidence="3" id="KW-1185">Reference proteome</keyword>
<evidence type="ECO:0000313" key="2">
    <source>
        <dbReference type="EMBL" id="KAG2192290.1"/>
    </source>
</evidence>
<dbReference type="OrthoDB" id="2281399at2759"/>
<dbReference type="AlphaFoldDB" id="A0A8H7UQX3"/>